<sequence length="204" mass="23682">MHLSSGMASRILGYNEEEVIELSLHQFLNERPRGYNYWLDLWDGAGDELEALDKALHLHHLAIEDATHGGHRPKVEDYGSHLFIIVNALVIESEKVKKSQASFFLGKDYVISVHKAEVNLEPVAERIRQKKPKILHSDASFLFYSLLDQVVDDYVPALEKLNERVVELEELAVNDYSKETLKKLFKFKRELYELERGMWPMEET</sequence>
<keyword evidence="3" id="KW-1003">Cell membrane</keyword>
<proteinExistence type="predicted"/>
<dbReference type="Gene3D" id="3.30.460.20">
    <property type="entry name" value="CorA soluble domain-like"/>
    <property type="match status" value="1"/>
</dbReference>
<evidence type="ECO:0000256" key="3">
    <source>
        <dbReference type="ARBA" id="ARBA00022475"/>
    </source>
</evidence>
<dbReference type="Proteomes" id="UP000564964">
    <property type="component" value="Unassembled WGS sequence"/>
</dbReference>
<evidence type="ECO:0000313" key="4">
    <source>
        <dbReference type="EMBL" id="HIH15990.1"/>
    </source>
</evidence>
<evidence type="ECO:0000313" key="5">
    <source>
        <dbReference type="Proteomes" id="UP000564964"/>
    </source>
</evidence>
<comment type="caution">
    <text evidence="4">The sequence shown here is derived from an EMBL/GenBank/DDBJ whole genome shotgun (WGS) entry which is preliminary data.</text>
</comment>
<organism evidence="4 5">
    <name type="scientific">Candidatus Iainarchaeum sp</name>
    <dbReference type="NCBI Taxonomy" id="3101447"/>
    <lineage>
        <taxon>Archaea</taxon>
        <taxon>Candidatus Iainarchaeota</taxon>
        <taxon>Candidatus Iainarchaeia</taxon>
        <taxon>Candidatus Iainarchaeales</taxon>
        <taxon>Candidatus Iainarchaeaceae</taxon>
        <taxon>Candidatus Iainarchaeum</taxon>
    </lineage>
</organism>
<keyword evidence="2" id="KW-0813">Transport</keyword>
<dbReference type="PANTHER" id="PTHR46494:SF1">
    <property type="entry name" value="CORA FAMILY METAL ION TRANSPORTER (EUROFUNG)"/>
    <property type="match status" value="1"/>
</dbReference>
<dbReference type="GO" id="GO:0015095">
    <property type="term" value="F:magnesium ion transmembrane transporter activity"/>
    <property type="evidence" value="ECO:0007669"/>
    <property type="project" value="TreeGrafter"/>
</dbReference>
<dbReference type="GO" id="GO:0000287">
    <property type="term" value="F:magnesium ion binding"/>
    <property type="evidence" value="ECO:0007669"/>
    <property type="project" value="TreeGrafter"/>
</dbReference>
<dbReference type="GO" id="GO:0015087">
    <property type="term" value="F:cobalt ion transmembrane transporter activity"/>
    <property type="evidence" value="ECO:0007669"/>
    <property type="project" value="TreeGrafter"/>
</dbReference>
<dbReference type="SUPFAM" id="SSF143865">
    <property type="entry name" value="CorA soluble domain-like"/>
    <property type="match status" value="1"/>
</dbReference>
<feature type="non-terminal residue" evidence="4">
    <location>
        <position position="204"/>
    </location>
</feature>
<dbReference type="AlphaFoldDB" id="A0A7J4JFV0"/>
<evidence type="ECO:0000256" key="2">
    <source>
        <dbReference type="ARBA" id="ARBA00022448"/>
    </source>
</evidence>
<dbReference type="EMBL" id="DUGH01000026">
    <property type="protein sequence ID" value="HIH15990.1"/>
    <property type="molecule type" value="Genomic_DNA"/>
</dbReference>
<dbReference type="Gene3D" id="1.20.58.340">
    <property type="entry name" value="Magnesium transport protein CorA, transmembrane region"/>
    <property type="match status" value="1"/>
</dbReference>
<dbReference type="PANTHER" id="PTHR46494">
    <property type="entry name" value="CORA FAMILY METAL ION TRANSPORTER (EUROFUNG)"/>
    <property type="match status" value="1"/>
</dbReference>
<dbReference type="InterPro" id="IPR002523">
    <property type="entry name" value="MgTranspt_CorA/ZnTranspt_ZntB"/>
</dbReference>
<keyword evidence="3" id="KW-0472">Membrane</keyword>
<name>A0A7J4JFV0_9ARCH</name>
<dbReference type="GO" id="GO:0050897">
    <property type="term" value="F:cobalt ion binding"/>
    <property type="evidence" value="ECO:0007669"/>
    <property type="project" value="TreeGrafter"/>
</dbReference>
<dbReference type="GO" id="GO:0005886">
    <property type="term" value="C:plasma membrane"/>
    <property type="evidence" value="ECO:0007669"/>
    <property type="project" value="UniProtKB-SubCell"/>
</dbReference>
<reference evidence="5" key="1">
    <citation type="journal article" date="2020" name="bioRxiv">
        <title>A rank-normalized archaeal taxonomy based on genome phylogeny resolves widespread incomplete and uneven classifications.</title>
        <authorList>
            <person name="Rinke C."/>
            <person name="Chuvochina M."/>
            <person name="Mussig A.J."/>
            <person name="Chaumeil P.-A."/>
            <person name="Waite D.W."/>
            <person name="Whitman W.B."/>
            <person name="Parks D.H."/>
            <person name="Hugenholtz P."/>
        </authorList>
    </citation>
    <scope>NUCLEOTIDE SEQUENCE [LARGE SCALE GENOMIC DNA]</scope>
</reference>
<dbReference type="Pfam" id="PF01544">
    <property type="entry name" value="CorA"/>
    <property type="match status" value="1"/>
</dbReference>
<protein>
    <submittedName>
        <fullName evidence="4">Uncharacterized protein</fullName>
    </submittedName>
</protein>
<comment type="subcellular location">
    <subcellularLocation>
        <location evidence="1">Cell membrane</location>
        <topology evidence="1">Multi-pass membrane protein</topology>
    </subcellularLocation>
</comment>
<dbReference type="InterPro" id="IPR045861">
    <property type="entry name" value="CorA_cytoplasmic_dom"/>
</dbReference>
<evidence type="ECO:0000256" key="1">
    <source>
        <dbReference type="ARBA" id="ARBA00004651"/>
    </source>
</evidence>
<accession>A0A7J4JFV0</accession>
<gene>
    <name evidence="4" type="ORF">HA252_01140</name>
</gene>